<feature type="region of interest" description="Disordered" evidence="3">
    <location>
        <begin position="943"/>
        <end position="979"/>
    </location>
</feature>
<dbReference type="Pfam" id="PF00023">
    <property type="entry name" value="Ank"/>
    <property type="match status" value="1"/>
</dbReference>
<feature type="repeat" description="ANK" evidence="2">
    <location>
        <begin position="588"/>
        <end position="620"/>
    </location>
</feature>
<comment type="caution">
    <text evidence="4">The sequence shown here is derived from an EMBL/GenBank/DDBJ whole genome shotgun (WGS) entry which is preliminary data.</text>
</comment>
<dbReference type="InterPro" id="IPR036770">
    <property type="entry name" value="Ankyrin_rpt-contain_sf"/>
</dbReference>
<gene>
    <name evidence="4" type="primary">HERC2</name>
    <name evidence="4" type="ORF">AK812_SmicGene22579</name>
</gene>
<dbReference type="Proteomes" id="UP000186817">
    <property type="component" value="Unassembled WGS sequence"/>
</dbReference>
<feature type="compositionally biased region" description="Basic and acidic residues" evidence="3">
    <location>
        <begin position="969"/>
        <end position="979"/>
    </location>
</feature>
<accession>A0A1Q9DJD3</accession>
<keyword evidence="1" id="KW-0677">Repeat</keyword>
<dbReference type="PROSITE" id="PS50088">
    <property type="entry name" value="ANK_REPEAT"/>
    <property type="match status" value="1"/>
</dbReference>
<keyword evidence="2" id="KW-0040">ANK repeat</keyword>
<feature type="region of interest" description="Disordered" evidence="3">
    <location>
        <begin position="1160"/>
        <end position="1187"/>
    </location>
</feature>
<proteinExistence type="predicted"/>
<dbReference type="InterPro" id="IPR002110">
    <property type="entry name" value="Ankyrin_rpt"/>
</dbReference>
<evidence type="ECO:0000256" key="1">
    <source>
        <dbReference type="ARBA" id="ARBA00022737"/>
    </source>
</evidence>
<dbReference type="AlphaFoldDB" id="A0A1Q9DJD3"/>
<evidence type="ECO:0000256" key="2">
    <source>
        <dbReference type="PROSITE-ProRule" id="PRU00023"/>
    </source>
</evidence>
<dbReference type="PANTHER" id="PTHR22870:SF408">
    <property type="entry name" value="OS09G0560450 PROTEIN"/>
    <property type="match status" value="1"/>
</dbReference>
<dbReference type="SUPFAM" id="SSF50985">
    <property type="entry name" value="RCC1/BLIP-II"/>
    <property type="match status" value="2"/>
</dbReference>
<dbReference type="OrthoDB" id="407555at2759"/>
<evidence type="ECO:0000313" key="5">
    <source>
        <dbReference type="Proteomes" id="UP000186817"/>
    </source>
</evidence>
<reference evidence="4 5" key="1">
    <citation type="submission" date="2016-02" db="EMBL/GenBank/DDBJ databases">
        <title>Genome analysis of coral dinoflagellate symbionts highlights evolutionary adaptations to a symbiotic lifestyle.</title>
        <authorList>
            <person name="Aranda M."/>
            <person name="Li Y."/>
            <person name="Liew Y.J."/>
            <person name="Baumgarten S."/>
            <person name="Simakov O."/>
            <person name="Wilson M."/>
            <person name="Piel J."/>
            <person name="Ashoor H."/>
            <person name="Bougouffa S."/>
            <person name="Bajic V.B."/>
            <person name="Ryu T."/>
            <person name="Ravasi T."/>
            <person name="Bayer T."/>
            <person name="Micklem G."/>
            <person name="Kim H."/>
            <person name="Bhak J."/>
            <person name="Lajeunesse T.C."/>
            <person name="Voolstra C.R."/>
        </authorList>
    </citation>
    <scope>NUCLEOTIDE SEQUENCE [LARGE SCALE GENOMIC DNA]</scope>
    <source>
        <strain evidence="4 5">CCMP2467</strain>
    </source>
</reference>
<dbReference type="SUPFAM" id="SSF48403">
    <property type="entry name" value="Ankyrin repeat"/>
    <property type="match status" value="2"/>
</dbReference>
<protein>
    <submittedName>
        <fullName evidence="4">Putative E3 ubiquitin-protein ligase HERC2</fullName>
    </submittedName>
</protein>
<dbReference type="Gene3D" id="1.25.40.20">
    <property type="entry name" value="Ankyrin repeat-containing domain"/>
    <property type="match status" value="2"/>
</dbReference>
<name>A0A1Q9DJD3_SYMMI</name>
<dbReference type="InterPro" id="IPR051210">
    <property type="entry name" value="Ub_ligase/GEF_domain"/>
</dbReference>
<evidence type="ECO:0000256" key="3">
    <source>
        <dbReference type="SAM" id="MobiDB-lite"/>
    </source>
</evidence>
<organism evidence="4 5">
    <name type="scientific">Symbiodinium microadriaticum</name>
    <name type="common">Dinoflagellate</name>
    <name type="synonym">Zooxanthella microadriatica</name>
    <dbReference type="NCBI Taxonomy" id="2951"/>
    <lineage>
        <taxon>Eukaryota</taxon>
        <taxon>Sar</taxon>
        <taxon>Alveolata</taxon>
        <taxon>Dinophyceae</taxon>
        <taxon>Suessiales</taxon>
        <taxon>Symbiodiniaceae</taxon>
        <taxon>Symbiodinium</taxon>
    </lineage>
</organism>
<sequence length="1273" mass="135133">MSIAVEVSLLSGKAATVQAGWDDQVNALRLQALIALGVSNGRLVDSSGGVLDGSAPIKDSNIQNGDTFTLHVFKAQVQGNNSALAAILGDGSVVSWGDTANFRGGAVQDQLKNVQQIQTSVEAFAAILSDRSVVTWGYAYCGGDSGAVQDQLKNVLQLQAGYRAFAAILGDGSVVTWGDADCGGDSSAVREQLKNVRQIQASQCAFGAILDNGSVVTWGYGADGGDSSGVQDQLKNVQQIQTNDCAFAAILGDGSVVTWGDADFGGDSSHVQDQLKNVQRIQASCTAFAAILDDGWVVTWGDPAEGGDSSSVQDQLKNVQQIQTNNCAFAAILGDGCVVTWGDDECGGDSRAVQEQLKNVQQIQTSCSAFAAILDDGSVVTWGRDHQGGDSRAVKDQLKNVRHIQASRFAFAAILGDGAVVTWGDAAYGGDSSAVQDQLKNVQEIQAGHRAFAAILGDGSVVTWGDPFRGGDSGAVHAQEQYSRLMEGAQRNDVQVFVGQVYEKGLKIKVLAATSYGASPELLGEESELCSQLASRGRRVGRELKGSGPLAADLASARQAVEGVDGGGGGQAPRGGLGAKAADGTCAVPKTALMWAARHGLADMVRLLGTANADVNLRSALEGSDRCLLAADASIEERSIQGQTPLHVAAALEVPVDVSGSLTRATCEYFCCITVVLPADAAASLGAREKLGELHLEASDSELPELPIRLENENPVIQEARHEIRKKEGNGSELTEAKLQNCSIYPILAASYRALCENFVPTLPIDVKAAAALALFGRSYPKLGASARQLNKALPAPELDESDTIEGTTATWHMQDRPRMPQRAVLSAPKLPLSIHAREMHGFFASSTILSFCMCIGLSKMAEAPEDPAEGLDETVYVRGSVDKSVATLQDGLGLETPACKTSAENRAADVDTPGELIVSLTGSRKNSREAAELKIYGRAVREPPKASATGTRALSSTDEASNDGSFSTKEETAFKEEDTGDKGMTVLHYAVAAGSRSFKTSPQLFKASNLIPQIRWEGHFRVLSKLVELKALLRQRFRPGLTSTQLSKVQQVWANCNAKEKNGRTPLMQAAAVGYAEAVERMLRDPSTKVADKAADHAASQHIQMMIERAMVQDRTGQPRKSLDFQDRSQLFPTAMALASVPVFSNNARATETVHKIDLPSSSTLPQDTTDKEDGEVANKNIGGGADQSAIGRTQIRALENKIQVLLKKVVVRPVHMEVLFLSIVKLIQSIARIVAASVLPCPRRELWMFDLIVSRSSEKALELDGLEVPKS</sequence>
<dbReference type="InterPro" id="IPR009091">
    <property type="entry name" value="RCC1/BLIP-II"/>
</dbReference>
<dbReference type="SMART" id="SM00248">
    <property type="entry name" value="ANK"/>
    <property type="match status" value="3"/>
</dbReference>
<keyword evidence="5" id="KW-1185">Reference proteome</keyword>
<dbReference type="EMBL" id="LSRX01000509">
    <property type="protein sequence ID" value="OLP95292.1"/>
    <property type="molecule type" value="Genomic_DNA"/>
</dbReference>
<dbReference type="Gene3D" id="2.130.10.30">
    <property type="entry name" value="Regulator of chromosome condensation 1/beta-lactamase-inhibitor protein II"/>
    <property type="match status" value="2"/>
</dbReference>
<feature type="compositionally biased region" description="Polar residues" evidence="3">
    <location>
        <begin position="949"/>
        <end position="968"/>
    </location>
</feature>
<dbReference type="PANTHER" id="PTHR22870">
    <property type="entry name" value="REGULATOR OF CHROMOSOME CONDENSATION"/>
    <property type="match status" value="1"/>
</dbReference>
<evidence type="ECO:0000313" key="4">
    <source>
        <dbReference type="EMBL" id="OLP95292.1"/>
    </source>
</evidence>